<evidence type="ECO:0000313" key="1">
    <source>
        <dbReference type="EMBL" id="MDP9829393.1"/>
    </source>
</evidence>
<reference evidence="1 2" key="1">
    <citation type="submission" date="2023-07" db="EMBL/GenBank/DDBJ databases">
        <title>Sequencing the genomes of 1000 actinobacteria strains.</title>
        <authorList>
            <person name="Klenk H.-P."/>
        </authorList>
    </citation>
    <scope>NUCLEOTIDE SEQUENCE [LARGE SCALE GENOMIC DNA]</scope>
    <source>
        <strain evidence="1 2">DSM 44388</strain>
    </source>
</reference>
<accession>A0ABT9P9L5</accession>
<protein>
    <submittedName>
        <fullName evidence="1">Uncharacterized protein</fullName>
    </submittedName>
</protein>
<proteinExistence type="predicted"/>
<dbReference type="Proteomes" id="UP001235712">
    <property type="component" value="Unassembled WGS sequence"/>
</dbReference>
<keyword evidence="2" id="KW-1185">Reference proteome</keyword>
<comment type="caution">
    <text evidence="1">The sequence shown here is derived from an EMBL/GenBank/DDBJ whole genome shotgun (WGS) entry which is preliminary data.</text>
</comment>
<gene>
    <name evidence="1" type="ORF">J2S57_005142</name>
</gene>
<organism evidence="1 2">
    <name type="scientific">Kineosporia succinea</name>
    <dbReference type="NCBI Taxonomy" id="84632"/>
    <lineage>
        <taxon>Bacteria</taxon>
        <taxon>Bacillati</taxon>
        <taxon>Actinomycetota</taxon>
        <taxon>Actinomycetes</taxon>
        <taxon>Kineosporiales</taxon>
        <taxon>Kineosporiaceae</taxon>
        <taxon>Kineosporia</taxon>
    </lineage>
</organism>
<dbReference type="EMBL" id="JAUSQZ010000001">
    <property type="protein sequence ID" value="MDP9829393.1"/>
    <property type="molecule type" value="Genomic_DNA"/>
</dbReference>
<evidence type="ECO:0000313" key="2">
    <source>
        <dbReference type="Proteomes" id="UP001235712"/>
    </source>
</evidence>
<sequence>MRAGIAFGAAPADPALAIWHVAGATAGGMLPDADHHASSTAKVWGPLTSIPARWFGRMVGGAPGRQS</sequence>
<name>A0ABT9P9L5_9ACTN</name>